<evidence type="ECO:0000256" key="5">
    <source>
        <dbReference type="ARBA" id="ARBA00023014"/>
    </source>
</evidence>
<evidence type="ECO:0000256" key="3">
    <source>
        <dbReference type="ARBA" id="ARBA00022723"/>
    </source>
</evidence>
<dbReference type="OrthoDB" id="9784262at2"/>
<evidence type="ECO:0000313" key="9">
    <source>
        <dbReference type="EMBL" id="SIO19976.1"/>
    </source>
</evidence>
<proteinExistence type="predicted"/>
<evidence type="ECO:0000259" key="8">
    <source>
        <dbReference type="PROSITE" id="PS51379"/>
    </source>
</evidence>
<keyword evidence="4" id="KW-0408">Iron</keyword>
<dbReference type="PROSITE" id="PS51379">
    <property type="entry name" value="4FE4S_FER_2"/>
    <property type="match status" value="2"/>
</dbReference>
<organism evidence="9 10">
    <name type="scientific">Halodesulfovibrio marinisediminis DSM 17456</name>
    <dbReference type="NCBI Taxonomy" id="1121457"/>
    <lineage>
        <taxon>Bacteria</taxon>
        <taxon>Pseudomonadati</taxon>
        <taxon>Thermodesulfobacteriota</taxon>
        <taxon>Desulfovibrionia</taxon>
        <taxon>Desulfovibrionales</taxon>
        <taxon>Desulfovibrionaceae</taxon>
        <taxon>Halodesulfovibrio</taxon>
    </lineage>
</organism>
<dbReference type="Pfam" id="PF12801">
    <property type="entry name" value="Fer4_5"/>
    <property type="match status" value="2"/>
</dbReference>
<name>A0A1N6HJR4_9BACT</name>
<keyword evidence="5" id="KW-0411">Iron-sulfur</keyword>
<keyword evidence="7" id="KW-0812">Transmembrane</keyword>
<dbReference type="PANTHER" id="PTHR30224:SF4">
    <property type="entry name" value="ELECTRON TRANSPORT PROTEIN YCCM-RELATED"/>
    <property type="match status" value="1"/>
</dbReference>
<dbReference type="InterPro" id="IPR017900">
    <property type="entry name" value="4Fe4S_Fe_S_CS"/>
</dbReference>
<dbReference type="RefSeq" id="WP_074217010.1">
    <property type="nucleotide sequence ID" value="NZ_FSRG01000005.1"/>
</dbReference>
<keyword evidence="7" id="KW-1133">Transmembrane helix</keyword>
<evidence type="ECO:0000256" key="2">
    <source>
        <dbReference type="ARBA" id="ARBA00022475"/>
    </source>
</evidence>
<evidence type="ECO:0000256" key="7">
    <source>
        <dbReference type="SAM" id="Phobius"/>
    </source>
</evidence>
<feature type="transmembrane region" description="Helical" evidence="7">
    <location>
        <begin position="284"/>
        <end position="309"/>
    </location>
</feature>
<gene>
    <name evidence="9" type="ORF">SAMN02745161_2251</name>
</gene>
<comment type="subcellular location">
    <subcellularLocation>
        <location evidence="1">Cell membrane</location>
    </subcellularLocation>
</comment>
<feature type="transmembrane region" description="Helical" evidence="7">
    <location>
        <begin position="74"/>
        <end position="93"/>
    </location>
</feature>
<feature type="domain" description="4Fe-4S ferredoxin-type" evidence="8">
    <location>
        <begin position="221"/>
        <end position="249"/>
    </location>
</feature>
<dbReference type="SUPFAM" id="SSF54862">
    <property type="entry name" value="4Fe-4S ferredoxins"/>
    <property type="match status" value="1"/>
</dbReference>
<dbReference type="PANTHER" id="PTHR30224">
    <property type="entry name" value="ELECTRON TRANSPORT PROTEIN"/>
    <property type="match status" value="1"/>
</dbReference>
<dbReference type="InterPro" id="IPR052378">
    <property type="entry name" value="NosR_regulator"/>
</dbReference>
<dbReference type="Gene3D" id="3.30.70.20">
    <property type="match status" value="1"/>
</dbReference>
<dbReference type="GO" id="GO:0005886">
    <property type="term" value="C:plasma membrane"/>
    <property type="evidence" value="ECO:0007669"/>
    <property type="project" value="UniProtKB-SubCell"/>
</dbReference>
<dbReference type="GO" id="GO:0051536">
    <property type="term" value="F:iron-sulfur cluster binding"/>
    <property type="evidence" value="ECO:0007669"/>
    <property type="project" value="UniProtKB-KW"/>
</dbReference>
<feature type="transmembrane region" description="Helical" evidence="7">
    <location>
        <begin position="12"/>
        <end position="31"/>
    </location>
</feature>
<feature type="transmembrane region" description="Helical" evidence="7">
    <location>
        <begin position="137"/>
        <end position="153"/>
    </location>
</feature>
<evidence type="ECO:0000256" key="1">
    <source>
        <dbReference type="ARBA" id="ARBA00004236"/>
    </source>
</evidence>
<keyword evidence="2" id="KW-1003">Cell membrane</keyword>
<dbReference type="Proteomes" id="UP000184694">
    <property type="component" value="Unassembled WGS sequence"/>
</dbReference>
<dbReference type="GO" id="GO:0046872">
    <property type="term" value="F:metal ion binding"/>
    <property type="evidence" value="ECO:0007669"/>
    <property type="project" value="UniProtKB-KW"/>
</dbReference>
<evidence type="ECO:0000256" key="4">
    <source>
        <dbReference type="ARBA" id="ARBA00023004"/>
    </source>
</evidence>
<keyword evidence="6 7" id="KW-0472">Membrane</keyword>
<dbReference type="AlphaFoldDB" id="A0A1N6HJR4"/>
<dbReference type="STRING" id="1121457.SAMN02745161_2251"/>
<evidence type="ECO:0000256" key="6">
    <source>
        <dbReference type="ARBA" id="ARBA00023136"/>
    </source>
</evidence>
<reference evidence="10" key="1">
    <citation type="submission" date="2016-11" db="EMBL/GenBank/DDBJ databases">
        <authorList>
            <person name="Varghese N."/>
            <person name="Submissions S."/>
        </authorList>
    </citation>
    <scope>NUCLEOTIDE SEQUENCE [LARGE SCALE GENOMIC DNA]</scope>
    <source>
        <strain evidence="10">DSM 17456</strain>
    </source>
</reference>
<dbReference type="EMBL" id="FSRG01000005">
    <property type="protein sequence ID" value="SIO19976.1"/>
    <property type="molecule type" value="Genomic_DNA"/>
</dbReference>
<feature type="transmembrane region" description="Helical" evidence="7">
    <location>
        <begin position="173"/>
        <end position="197"/>
    </location>
</feature>
<dbReference type="Pfam" id="PF13237">
    <property type="entry name" value="Fer4_10"/>
    <property type="match status" value="1"/>
</dbReference>
<sequence>MSQKIVTPHALRRVIQCLFLFFCLFIGYRLFQHFLWAIGQSSEFVPKPPSVEAFLPISALMAAKRFILTNKWDMVHPAGLTLFFAFIWMALLFRKSFCGYICPVGFVSNLVEQLGRKLKLQKELPTKVEHILSVPKYLILGGFVYFIVIKMSTRQIESFLTLPYNYVADSKMLTFFLAPSGTTLLIIAVLAALSLFIRNFWCRFLCPYGALLGLCSTFSPTAITRNTEICVSCGKCRKICPSAIHVDERSVIHSPECIGCAECVGVCPVNKCLTVRTFNKKVPFVTIAIGCLGTLMVFYSTAVLTGHWYSETTPELIRKFHMLIFNK</sequence>
<protein>
    <submittedName>
        <fullName evidence="9">4Fe-4S binding domain-containing protein</fullName>
    </submittedName>
</protein>
<accession>A0A1N6HJR4</accession>
<keyword evidence="10" id="KW-1185">Reference proteome</keyword>
<evidence type="ECO:0000313" key="10">
    <source>
        <dbReference type="Proteomes" id="UP000184694"/>
    </source>
</evidence>
<dbReference type="InterPro" id="IPR017896">
    <property type="entry name" value="4Fe4S_Fe-S-bd"/>
</dbReference>
<dbReference type="PROSITE" id="PS00198">
    <property type="entry name" value="4FE4S_FER_1"/>
    <property type="match status" value="1"/>
</dbReference>
<feature type="domain" description="4Fe-4S ferredoxin-type" evidence="8">
    <location>
        <begin position="251"/>
        <end position="278"/>
    </location>
</feature>
<keyword evidence="3" id="KW-0479">Metal-binding</keyword>